<gene>
    <name evidence="2" type="ORF">F4554_003648</name>
</gene>
<dbReference type="Proteomes" id="UP000579605">
    <property type="component" value="Unassembled WGS sequence"/>
</dbReference>
<comment type="caution">
    <text evidence="2">The sequence shown here is derived from an EMBL/GenBank/DDBJ whole genome shotgun (WGS) entry which is preliminary data.</text>
</comment>
<protein>
    <recommendedName>
        <fullName evidence="4">Secreted protein</fullName>
    </recommendedName>
</protein>
<organism evidence="2 3">
    <name type="scientific">Actinopolymorpha rutila</name>
    <dbReference type="NCBI Taxonomy" id="446787"/>
    <lineage>
        <taxon>Bacteria</taxon>
        <taxon>Bacillati</taxon>
        <taxon>Actinomycetota</taxon>
        <taxon>Actinomycetes</taxon>
        <taxon>Propionibacteriales</taxon>
        <taxon>Actinopolymorphaceae</taxon>
        <taxon>Actinopolymorpha</taxon>
    </lineage>
</organism>
<dbReference type="EMBL" id="JACBZH010000001">
    <property type="protein sequence ID" value="NYH91010.1"/>
    <property type="molecule type" value="Genomic_DNA"/>
</dbReference>
<sequence length="151" mass="16508">MISRIVKGAAATGFGLLMAAAPMVAPIAQAKTVTPGPESAYHYEWQNGVRTSGPTGTYHCISTTGSTACYKPYGDKIYVKDTKADGYSAVMRWYTDYGRWGTCRNPYKAGTWVVCDKDFAEGSWLNFRASRYDGDTGKWVNPESDLMAATT</sequence>
<keyword evidence="3" id="KW-1185">Reference proteome</keyword>
<proteinExistence type="predicted"/>
<feature type="chain" id="PRO_5032635397" description="Secreted protein" evidence="1">
    <location>
        <begin position="31"/>
        <end position="151"/>
    </location>
</feature>
<dbReference type="RefSeq" id="WP_179788668.1">
    <property type="nucleotide sequence ID" value="NZ_BAAARR010000020.1"/>
</dbReference>
<dbReference type="AlphaFoldDB" id="A0A852ZPP6"/>
<evidence type="ECO:0000256" key="1">
    <source>
        <dbReference type="SAM" id="SignalP"/>
    </source>
</evidence>
<evidence type="ECO:0000313" key="2">
    <source>
        <dbReference type="EMBL" id="NYH91010.1"/>
    </source>
</evidence>
<feature type="signal peptide" evidence="1">
    <location>
        <begin position="1"/>
        <end position="30"/>
    </location>
</feature>
<evidence type="ECO:0008006" key="4">
    <source>
        <dbReference type="Google" id="ProtNLM"/>
    </source>
</evidence>
<name>A0A852ZPP6_9ACTN</name>
<accession>A0A852ZPP6</accession>
<keyword evidence="1" id="KW-0732">Signal</keyword>
<reference evidence="2 3" key="1">
    <citation type="submission" date="2020-07" db="EMBL/GenBank/DDBJ databases">
        <title>Sequencing the genomes of 1000 actinobacteria strains.</title>
        <authorList>
            <person name="Klenk H.-P."/>
        </authorList>
    </citation>
    <scope>NUCLEOTIDE SEQUENCE [LARGE SCALE GENOMIC DNA]</scope>
    <source>
        <strain evidence="2 3">DSM 18448</strain>
    </source>
</reference>
<evidence type="ECO:0000313" key="3">
    <source>
        <dbReference type="Proteomes" id="UP000579605"/>
    </source>
</evidence>